<feature type="compositionally biased region" description="Basic and acidic residues" evidence="1">
    <location>
        <begin position="167"/>
        <end position="188"/>
    </location>
</feature>
<proteinExistence type="predicted"/>
<feature type="compositionally biased region" description="Polar residues" evidence="1">
    <location>
        <begin position="41"/>
        <end position="62"/>
    </location>
</feature>
<dbReference type="EMBL" id="CAUEEQ010026522">
    <property type="protein sequence ID" value="CAJ0947254.1"/>
    <property type="molecule type" value="Genomic_DNA"/>
</dbReference>
<name>A0ABN9LTI7_9NEOB</name>
<evidence type="ECO:0000313" key="4">
    <source>
        <dbReference type="Proteomes" id="UP001176940"/>
    </source>
</evidence>
<comment type="caution">
    <text evidence="3">The sequence shown here is derived from an EMBL/GenBank/DDBJ whole genome shotgun (WGS) entry which is preliminary data.</text>
</comment>
<feature type="domain" description="BRCA2 TR2" evidence="2">
    <location>
        <begin position="63"/>
        <end position="128"/>
    </location>
</feature>
<evidence type="ECO:0000313" key="3">
    <source>
        <dbReference type="EMBL" id="CAJ0947254.1"/>
    </source>
</evidence>
<accession>A0ABN9LTI7</accession>
<dbReference type="InterPro" id="IPR055077">
    <property type="entry name" value="BRCA2_TR2"/>
</dbReference>
<dbReference type="Proteomes" id="UP001176940">
    <property type="component" value="Unassembled WGS sequence"/>
</dbReference>
<dbReference type="Pfam" id="PF22687">
    <property type="entry name" value="BRCA2_TR2"/>
    <property type="match status" value="1"/>
</dbReference>
<gene>
    <name evidence="3" type="ORF">RIMI_LOCUS11621255</name>
</gene>
<evidence type="ECO:0000256" key="1">
    <source>
        <dbReference type="SAM" id="MobiDB-lite"/>
    </source>
</evidence>
<evidence type="ECO:0000259" key="2">
    <source>
        <dbReference type="Pfam" id="PF22687"/>
    </source>
</evidence>
<feature type="region of interest" description="Disordered" evidence="1">
    <location>
        <begin position="41"/>
        <end position="63"/>
    </location>
</feature>
<reference evidence="3" key="1">
    <citation type="submission" date="2023-07" db="EMBL/GenBank/DDBJ databases">
        <authorList>
            <person name="Stuckert A."/>
        </authorList>
    </citation>
    <scope>NUCLEOTIDE SEQUENCE</scope>
</reference>
<keyword evidence="4" id="KW-1185">Reference proteome</keyword>
<sequence length="204" mass="22342">MNILQAQNPQERASLTHCSVDPRPHVAPGSRCSTPVPKMNNSQVKHMSTPEGNHTLLNTSNDMDPKTCKKMKGLDYLSRIPSPAPLTPMGTLLSPSLQRAFRPPRSLHKDDRTCAKTGVNMGSCTPSKLGGFVADEELAMINTQALVSGLGGGGKLATEQKISTSDIQKDPDIHCPRMEEEVETRDISKAPYQTRLCRKRKQKP</sequence>
<protein>
    <recommendedName>
        <fullName evidence="2">BRCA2 TR2 domain-containing protein</fullName>
    </recommendedName>
</protein>
<organism evidence="3 4">
    <name type="scientific">Ranitomeya imitator</name>
    <name type="common">mimic poison frog</name>
    <dbReference type="NCBI Taxonomy" id="111125"/>
    <lineage>
        <taxon>Eukaryota</taxon>
        <taxon>Metazoa</taxon>
        <taxon>Chordata</taxon>
        <taxon>Craniata</taxon>
        <taxon>Vertebrata</taxon>
        <taxon>Euteleostomi</taxon>
        <taxon>Amphibia</taxon>
        <taxon>Batrachia</taxon>
        <taxon>Anura</taxon>
        <taxon>Neobatrachia</taxon>
        <taxon>Hyloidea</taxon>
        <taxon>Dendrobatidae</taxon>
        <taxon>Dendrobatinae</taxon>
        <taxon>Ranitomeya</taxon>
    </lineage>
</organism>
<feature type="region of interest" description="Disordered" evidence="1">
    <location>
        <begin position="161"/>
        <end position="204"/>
    </location>
</feature>